<reference evidence="2 3" key="1">
    <citation type="submission" date="2017-10" db="EMBL/GenBank/DDBJ databases">
        <title>Novel microbial diversity and functional potential in the marine mammal oral microbiome.</title>
        <authorList>
            <person name="Dudek N.K."/>
            <person name="Sun C.L."/>
            <person name="Burstein D."/>
            <person name="Kantor R.S."/>
            <person name="Aliaga Goltsman D.S."/>
            <person name="Bik E.M."/>
            <person name="Thomas B.C."/>
            <person name="Banfield J.F."/>
            <person name="Relman D.A."/>
        </authorList>
    </citation>
    <scope>NUCLEOTIDE SEQUENCE [LARGE SCALE GENOMIC DNA]</scope>
    <source>
        <strain evidence="2">DOLZORAL124_49_17</strain>
    </source>
</reference>
<dbReference type="SUPFAM" id="SSF81301">
    <property type="entry name" value="Nucleotidyltransferase"/>
    <property type="match status" value="1"/>
</dbReference>
<dbReference type="InterPro" id="IPR043519">
    <property type="entry name" value="NT_sf"/>
</dbReference>
<evidence type="ECO:0000313" key="2">
    <source>
        <dbReference type="EMBL" id="PID55688.1"/>
    </source>
</evidence>
<accession>A0A2G6E1S6</accession>
<organism evidence="2 3">
    <name type="scientific">candidate division KSB3 bacterium</name>
    <dbReference type="NCBI Taxonomy" id="2044937"/>
    <lineage>
        <taxon>Bacteria</taxon>
        <taxon>candidate division KSB3</taxon>
    </lineage>
</organism>
<dbReference type="InterPro" id="IPR045792">
    <property type="entry name" value="DUF6036"/>
</dbReference>
<evidence type="ECO:0000259" key="1">
    <source>
        <dbReference type="Pfam" id="PF19502"/>
    </source>
</evidence>
<sequence>MKYLVIGGIAAILHGVPRATFDLDVLIEATPENAQRVLDALEEAGIGTATLTDAQSILANEITIFKDRVRIDVQTATPGIKFADAWERKDTVEYQGQTFFLVSKDDLIASKRAAGRVRDLEDIRLLTLDDSATAPLSG</sequence>
<gene>
    <name evidence="2" type="ORF">CSB45_14745</name>
</gene>
<name>A0A2G6E1S6_9BACT</name>
<protein>
    <recommendedName>
        <fullName evidence="1">DUF6036 domain-containing protein</fullName>
    </recommendedName>
</protein>
<dbReference type="AlphaFoldDB" id="A0A2G6E1S6"/>
<dbReference type="Pfam" id="PF19502">
    <property type="entry name" value="DUF6036"/>
    <property type="match status" value="1"/>
</dbReference>
<evidence type="ECO:0000313" key="3">
    <source>
        <dbReference type="Proteomes" id="UP000229740"/>
    </source>
</evidence>
<comment type="caution">
    <text evidence="2">The sequence shown here is derived from an EMBL/GenBank/DDBJ whole genome shotgun (WGS) entry which is preliminary data.</text>
</comment>
<dbReference type="EMBL" id="PDPS01000049">
    <property type="protein sequence ID" value="PID55688.1"/>
    <property type="molecule type" value="Genomic_DNA"/>
</dbReference>
<dbReference type="Proteomes" id="UP000229740">
    <property type="component" value="Unassembled WGS sequence"/>
</dbReference>
<dbReference type="Gene3D" id="3.30.460.40">
    <property type="match status" value="1"/>
</dbReference>
<feature type="domain" description="DUF6036" evidence="1">
    <location>
        <begin position="2"/>
        <end position="125"/>
    </location>
</feature>
<proteinExistence type="predicted"/>